<evidence type="ECO:0000313" key="6">
    <source>
        <dbReference type="EMBL" id="ACV80739.1"/>
    </source>
</evidence>
<proteinExistence type="inferred from homology"/>
<organism evidence="6 7">
    <name type="scientific">Nakamurella multipartita (strain ATCC 700099 / DSM 44233 / CIP 104796 / JCM 9543 / NBRC 105858 / Y-104)</name>
    <name type="common">Microsphaera multipartita</name>
    <dbReference type="NCBI Taxonomy" id="479431"/>
    <lineage>
        <taxon>Bacteria</taxon>
        <taxon>Bacillati</taxon>
        <taxon>Actinomycetota</taxon>
        <taxon>Actinomycetes</taxon>
        <taxon>Nakamurellales</taxon>
        <taxon>Nakamurellaceae</taxon>
        <taxon>Nakamurella</taxon>
    </lineage>
</organism>
<dbReference type="CDD" id="cd00761">
    <property type="entry name" value="Glyco_tranf_GTA_type"/>
    <property type="match status" value="1"/>
</dbReference>
<comment type="similarity">
    <text evidence="2">Belongs to the glycosyltransferase 2 family.</text>
</comment>
<evidence type="ECO:0000256" key="4">
    <source>
        <dbReference type="ARBA" id="ARBA00022679"/>
    </source>
</evidence>
<dbReference type="PANTHER" id="PTHR43179">
    <property type="entry name" value="RHAMNOSYLTRANSFERASE WBBL"/>
    <property type="match status" value="1"/>
</dbReference>
<comment type="pathway">
    <text evidence="1">Cell wall biogenesis; cell wall polysaccharide biosynthesis.</text>
</comment>
<evidence type="ECO:0000256" key="2">
    <source>
        <dbReference type="ARBA" id="ARBA00006739"/>
    </source>
</evidence>
<protein>
    <submittedName>
        <fullName evidence="6">Glycosyl transferase family 2</fullName>
    </submittedName>
</protein>
<dbReference type="Proteomes" id="UP000002218">
    <property type="component" value="Chromosome"/>
</dbReference>
<dbReference type="HOGENOM" id="CLU_025996_3_0_11"/>
<dbReference type="SUPFAM" id="SSF53448">
    <property type="entry name" value="Nucleotide-diphospho-sugar transferases"/>
    <property type="match status" value="1"/>
</dbReference>
<dbReference type="GO" id="GO:0016757">
    <property type="term" value="F:glycosyltransferase activity"/>
    <property type="evidence" value="ECO:0007669"/>
    <property type="project" value="UniProtKB-KW"/>
</dbReference>
<evidence type="ECO:0000313" key="7">
    <source>
        <dbReference type="Proteomes" id="UP000002218"/>
    </source>
</evidence>
<dbReference type="PANTHER" id="PTHR43179:SF12">
    <property type="entry name" value="GALACTOFURANOSYLTRANSFERASE GLFT2"/>
    <property type="match status" value="1"/>
</dbReference>
<feature type="domain" description="Glycosyltransferase 2-like" evidence="5">
    <location>
        <begin position="14"/>
        <end position="138"/>
    </location>
</feature>
<evidence type="ECO:0000256" key="1">
    <source>
        <dbReference type="ARBA" id="ARBA00004776"/>
    </source>
</evidence>
<reference evidence="7" key="1">
    <citation type="submission" date="2009-09" db="EMBL/GenBank/DDBJ databases">
        <title>The complete genome of Nakamurella multipartita DSM 44233.</title>
        <authorList>
            <consortium name="US DOE Joint Genome Institute (JGI-PGF)"/>
            <person name="Lucas S."/>
            <person name="Copeland A."/>
            <person name="Lapidus A."/>
            <person name="Glavina del Rio T."/>
            <person name="Dalin E."/>
            <person name="Tice H."/>
            <person name="Bruce D."/>
            <person name="Goodwin L."/>
            <person name="Pitluck S."/>
            <person name="Kyrpides N."/>
            <person name="Mavromatis K."/>
            <person name="Ivanova N."/>
            <person name="Ovchinnikova G."/>
            <person name="Sims D."/>
            <person name="Meincke L."/>
            <person name="Brettin T."/>
            <person name="Detter J.C."/>
            <person name="Han C."/>
            <person name="Larimer F."/>
            <person name="Land M."/>
            <person name="Hauser L."/>
            <person name="Markowitz V."/>
            <person name="Cheng J.-F."/>
            <person name="Hugenholtz P."/>
            <person name="Woyke T."/>
            <person name="Wu D."/>
            <person name="Klenk H.-P."/>
            <person name="Eisen J.A."/>
        </authorList>
    </citation>
    <scope>NUCLEOTIDE SEQUENCE [LARGE SCALE GENOMIC DNA]</scope>
    <source>
        <strain evidence="7">ATCC 700099 / DSM 44233 / CIP 104796 / JCM 9543 / NBRC 105858 / Y-104</strain>
    </source>
</reference>
<keyword evidence="4 6" id="KW-0808">Transferase</keyword>
<dbReference type="Gene3D" id="3.90.550.10">
    <property type="entry name" value="Spore Coat Polysaccharide Biosynthesis Protein SpsA, Chain A"/>
    <property type="match status" value="1"/>
</dbReference>
<dbReference type="STRING" id="479431.Namu_4453"/>
<keyword evidence="7" id="KW-1185">Reference proteome</keyword>
<accession>C8XKT2</accession>
<dbReference type="eggNOG" id="COG1216">
    <property type="taxonomic scope" value="Bacteria"/>
</dbReference>
<dbReference type="KEGG" id="nml:Namu_4453"/>
<dbReference type="OrthoDB" id="3180470at2"/>
<evidence type="ECO:0000256" key="3">
    <source>
        <dbReference type="ARBA" id="ARBA00022676"/>
    </source>
</evidence>
<dbReference type="InterPro" id="IPR029044">
    <property type="entry name" value="Nucleotide-diphossugar_trans"/>
</dbReference>
<gene>
    <name evidence="6" type="ordered locus">Namu_4453</name>
</gene>
<dbReference type="EMBL" id="CP001737">
    <property type="protein sequence ID" value="ACV80739.1"/>
    <property type="molecule type" value="Genomic_DNA"/>
</dbReference>
<dbReference type="InParanoid" id="C8XKT2"/>
<sequence>MTSPSGGPSVVLAVLTYRRPDDLAAVLPLLIEQVEAVDVAATVLVVDNDAAGAGAAAATAFGHLLVRAVVEPRPGIAAARNRALDEADADLLVFIDDDERPSPNWLSLLLETYRRSRPAGVVGPVISEFEIEPDAWITAGGFFVRQRHTTGTRVDVAATNNLLLELRRVRELGVRFDERFGITGGSDTLFTRQLTAGAGPLVWCDEAMVVDVVPASRVSRRWVVRRSYRFGNAWSRTSIALSHGRVARVGTRARLTGSGIARIAAGGVRWMVGVLTRSMTHRARGTRTWVRGLGMVAGAWGIVFAEYARPSASS</sequence>
<dbReference type="InterPro" id="IPR001173">
    <property type="entry name" value="Glyco_trans_2-like"/>
</dbReference>
<dbReference type="Pfam" id="PF00535">
    <property type="entry name" value="Glycos_transf_2"/>
    <property type="match status" value="1"/>
</dbReference>
<name>C8XKT2_NAKMY</name>
<evidence type="ECO:0000259" key="5">
    <source>
        <dbReference type="Pfam" id="PF00535"/>
    </source>
</evidence>
<dbReference type="AlphaFoldDB" id="C8XKT2"/>
<reference evidence="6 7" key="2">
    <citation type="journal article" date="2010" name="Stand. Genomic Sci.">
        <title>Complete genome sequence of Nakamurella multipartita type strain (Y-104).</title>
        <authorList>
            <person name="Tice H."/>
            <person name="Mayilraj S."/>
            <person name="Sims D."/>
            <person name="Lapidus A."/>
            <person name="Nolan M."/>
            <person name="Lucas S."/>
            <person name="Glavina Del Rio T."/>
            <person name="Copeland A."/>
            <person name="Cheng J.F."/>
            <person name="Meincke L."/>
            <person name="Bruce D."/>
            <person name="Goodwin L."/>
            <person name="Pitluck S."/>
            <person name="Ivanova N."/>
            <person name="Mavromatis K."/>
            <person name="Ovchinnikova G."/>
            <person name="Pati A."/>
            <person name="Chen A."/>
            <person name="Palaniappan K."/>
            <person name="Land M."/>
            <person name="Hauser L."/>
            <person name="Chang Y.J."/>
            <person name="Jeffries C.D."/>
            <person name="Detter J.C."/>
            <person name="Brettin T."/>
            <person name="Rohde M."/>
            <person name="Goker M."/>
            <person name="Bristow J."/>
            <person name="Eisen J.A."/>
            <person name="Markowitz V."/>
            <person name="Hugenholtz P."/>
            <person name="Kyrpides N.C."/>
            <person name="Klenk H.P."/>
            <person name="Chen F."/>
        </authorList>
    </citation>
    <scope>NUCLEOTIDE SEQUENCE [LARGE SCALE GENOMIC DNA]</scope>
    <source>
        <strain evidence="7">ATCC 700099 / DSM 44233 / CIP 104796 / JCM 9543 / NBRC 105858 / Y-104</strain>
    </source>
</reference>
<keyword evidence="3" id="KW-0328">Glycosyltransferase</keyword>
<dbReference type="CAZy" id="GT2">
    <property type="family name" value="Glycosyltransferase Family 2"/>
</dbReference>